<comment type="function">
    <text evidence="4">Acts as a cargo receptor for glycogen. Delivers its cargo to an autophagic pathway called glycophagy, resulting in the transport of glycogen to lysosomes.</text>
</comment>
<evidence type="ECO:0000259" key="11">
    <source>
        <dbReference type="PROSITE" id="PS51166"/>
    </source>
</evidence>
<gene>
    <name evidence="12" type="ORF">TREES_T100019268</name>
</gene>
<proteinExistence type="predicted"/>
<dbReference type="GO" id="GO:2001070">
    <property type="term" value="F:starch binding"/>
    <property type="evidence" value="ECO:0007669"/>
    <property type="project" value="InterPro"/>
</dbReference>
<dbReference type="Pfam" id="PF00686">
    <property type="entry name" value="CBM_20"/>
    <property type="match status" value="1"/>
</dbReference>
<dbReference type="GO" id="GO:0030315">
    <property type="term" value="C:T-tubule"/>
    <property type="evidence" value="ECO:0007669"/>
    <property type="project" value="UniProtKB-SubCell"/>
</dbReference>
<dbReference type="InParanoid" id="L9L5S1"/>
<accession>L9L5S1</accession>
<dbReference type="InterPro" id="IPR013783">
    <property type="entry name" value="Ig-like_fold"/>
</dbReference>
<organism evidence="12 13">
    <name type="scientific">Tupaia chinensis</name>
    <name type="common">Chinese tree shrew</name>
    <name type="synonym">Tupaia belangeri chinensis</name>
    <dbReference type="NCBI Taxonomy" id="246437"/>
    <lineage>
        <taxon>Eukaryota</taxon>
        <taxon>Metazoa</taxon>
        <taxon>Chordata</taxon>
        <taxon>Craniata</taxon>
        <taxon>Vertebrata</taxon>
        <taxon>Euteleostomi</taxon>
        <taxon>Mammalia</taxon>
        <taxon>Eutheria</taxon>
        <taxon>Euarchontoglires</taxon>
        <taxon>Scandentia</taxon>
        <taxon>Tupaiidae</taxon>
        <taxon>Tupaia</taxon>
    </lineage>
</organism>
<evidence type="ECO:0000256" key="9">
    <source>
        <dbReference type="ARBA" id="ARBA00076001"/>
    </source>
</evidence>
<evidence type="ECO:0000313" key="13">
    <source>
        <dbReference type="Proteomes" id="UP000011518"/>
    </source>
</evidence>
<dbReference type="SUPFAM" id="SSF49452">
    <property type="entry name" value="Starch-binding domain-like"/>
    <property type="match status" value="1"/>
</dbReference>
<dbReference type="InterPro" id="IPR002044">
    <property type="entry name" value="CBM20"/>
</dbReference>
<dbReference type="PANTHER" id="PTHR15048:SF0">
    <property type="entry name" value="STARCH-BINDING DOMAIN-CONTAINING PROTEIN 1"/>
    <property type="match status" value="1"/>
</dbReference>
<keyword evidence="2" id="KW-0119">Carbohydrate metabolism</keyword>
<evidence type="ECO:0000256" key="10">
    <source>
        <dbReference type="SAM" id="MobiDB-lite"/>
    </source>
</evidence>
<dbReference type="PROSITE" id="PS51166">
    <property type="entry name" value="CBM20"/>
    <property type="match status" value="1"/>
</dbReference>
<evidence type="ECO:0000256" key="4">
    <source>
        <dbReference type="ARBA" id="ARBA00053886"/>
    </source>
</evidence>
<evidence type="ECO:0000256" key="7">
    <source>
        <dbReference type="ARBA" id="ARBA00073038"/>
    </source>
</evidence>
<evidence type="ECO:0000256" key="8">
    <source>
        <dbReference type="ARBA" id="ARBA00075794"/>
    </source>
</evidence>
<dbReference type="SMART" id="SM01065">
    <property type="entry name" value="CBM_2"/>
    <property type="match status" value="1"/>
</dbReference>
<comment type="subunit">
    <text evidence="6">Interacts with the ATG8 family proteins GABARAP and GABARAPL1. Interacts with several glycogen-associated proteins, such as GYS2 (liver glycogen synthase), GDE (glycogen debranching enzyme), GBE1 (glycogen branching enzyme 1) and EPM2A (Laforin).</text>
</comment>
<dbReference type="InterPro" id="IPR013784">
    <property type="entry name" value="Carb-bd-like_fold"/>
</dbReference>
<dbReference type="EMBL" id="KB320495">
    <property type="protein sequence ID" value="ELW70495.1"/>
    <property type="molecule type" value="Genomic_DNA"/>
</dbReference>
<reference evidence="13" key="2">
    <citation type="journal article" date="2013" name="Nat. Commun.">
        <title>Genome of the Chinese tree shrew.</title>
        <authorList>
            <person name="Fan Y."/>
            <person name="Huang Z.Y."/>
            <person name="Cao C.C."/>
            <person name="Chen C.S."/>
            <person name="Chen Y.X."/>
            <person name="Fan D.D."/>
            <person name="He J."/>
            <person name="Hou H.L."/>
            <person name="Hu L."/>
            <person name="Hu X.T."/>
            <person name="Jiang X.T."/>
            <person name="Lai R."/>
            <person name="Lang Y.S."/>
            <person name="Liang B."/>
            <person name="Liao S.G."/>
            <person name="Mu D."/>
            <person name="Ma Y.Y."/>
            <person name="Niu Y.Y."/>
            <person name="Sun X.Q."/>
            <person name="Xia J.Q."/>
            <person name="Xiao J."/>
            <person name="Xiong Z.Q."/>
            <person name="Xu L."/>
            <person name="Yang L."/>
            <person name="Zhang Y."/>
            <person name="Zhao W."/>
            <person name="Zhao X.D."/>
            <person name="Zheng Y.T."/>
            <person name="Zhou J.M."/>
            <person name="Zhu Y.B."/>
            <person name="Zhang G.J."/>
            <person name="Wang J."/>
            <person name="Yao Y.G."/>
        </authorList>
    </citation>
    <scope>NUCLEOTIDE SEQUENCE [LARGE SCALE GENOMIC DNA]</scope>
</reference>
<feature type="domain" description="CBM20" evidence="11">
    <location>
        <begin position="196"/>
        <end position="295"/>
    </location>
</feature>
<protein>
    <recommendedName>
        <fullName evidence="7">Starch-binding domain-containing protein 1</fullName>
    </recommendedName>
    <alternativeName>
        <fullName evidence="8">Genethonin-1</fullName>
    </alternativeName>
    <alternativeName>
        <fullName evidence="9">Glycophagy cargo receptor stbd1</fullName>
    </alternativeName>
</protein>
<evidence type="ECO:0000256" key="3">
    <source>
        <dbReference type="ARBA" id="ARBA00024012"/>
    </source>
</evidence>
<dbReference type="PANTHER" id="PTHR15048">
    <property type="entry name" value="STARCH-BINDING DOMAIN-CONTAINING PROTEIN 1"/>
    <property type="match status" value="1"/>
</dbReference>
<dbReference type="Gene3D" id="2.60.40.10">
    <property type="entry name" value="Immunoglobulins"/>
    <property type="match status" value="1"/>
</dbReference>
<name>L9L5S1_TUPCH</name>
<keyword evidence="2" id="KW-0321">Glycogen metabolism</keyword>
<evidence type="ECO:0000256" key="1">
    <source>
        <dbReference type="ARBA" id="ARBA00004643"/>
    </source>
</evidence>
<keyword evidence="13" id="KW-1185">Reference proteome</keyword>
<feature type="region of interest" description="Disordered" evidence="10">
    <location>
        <begin position="56"/>
        <end position="95"/>
    </location>
</feature>
<comment type="subcellular location">
    <subcellularLocation>
        <location evidence="3">Cell membrane</location>
        <location evidence="3">Sarcolemma</location>
        <location evidence="3">T-tubule</location>
    </subcellularLocation>
    <subcellularLocation>
        <location evidence="1">Endoplasmic reticulum membrane</location>
        <topology evidence="1">Single-pass type III membrane protein</topology>
    </subcellularLocation>
    <subcellularLocation>
        <location evidence="5">Preautophagosomal structure membrane</location>
        <topology evidence="5">Single-pass type III membrane protein</topology>
    </subcellularLocation>
</comment>
<dbReference type="GO" id="GO:0034045">
    <property type="term" value="C:phagophore assembly site membrane"/>
    <property type="evidence" value="ECO:0007669"/>
    <property type="project" value="UniProtKB-SubCell"/>
</dbReference>
<evidence type="ECO:0000256" key="6">
    <source>
        <dbReference type="ARBA" id="ARBA00062412"/>
    </source>
</evidence>
<dbReference type="AlphaFoldDB" id="L9L5S1"/>
<dbReference type="FunCoup" id="L9L5S1">
    <property type="interactions" value="260"/>
</dbReference>
<dbReference type="FunFam" id="2.60.40.10:FF:000552">
    <property type="entry name" value="Related to glucoamylase"/>
    <property type="match status" value="1"/>
</dbReference>
<reference evidence="13" key="1">
    <citation type="submission" date="2012-07" db="EMBL/GenBank/DDBJ databases">
        <title>Genome of the Chinese tree shrew, a rising model animal genetically related to primates.</title>
        <authorList>
            <person name="Zhang G."/>
            <person name="Fan Y."/>
            <person name="Yao Y."/>
            <person name="Huang Z."/>
        </authorList>
    </citation>
    <scope>NUCLEOTIDE SEQUENCE [LARGE SCALE GENOMIC DNA]</scope>
</reference>
<dbReference type="GO" id="GO:0005789">
    <property type="term" value="C:endoplasmic reticulum membrane"/>
    <property type="evidence" value="ECO:0007669"/>
    <property type="project" value="UniProtKB-SubCell"/>
</dbReference>
<sequence length="296" mass="33077">MGFLAWRPLVQCARLQRRPSRTFRKDLEHLQGHNGHLISETKGRGNLQEAAWRLQSPGEDCDSTREHAPSEALAASEAGHTRDSSEVPKNERLGGWGFQKGREMLSKAAACLVEKLPSSNLLMNRDKGEASLAQPGSPDRAEQDGWEMVSRHSSWGDVSLGGSLEASVLSLSQEMDHGRHTLVEARGWEGHGKAMSSGSQRVRVRFQVHYVPSADGQLVAVTGNHESLGRWKTCIPLQHGKDGFWSRSVLLPADAVMEWKFVLVENGKVIRWEECSNRFLETGREDKVVHKWWGFP</sequence>
<dbReference type="STRING" id="246437.L9L5S1"/>
<feature type="compositionally biased region" description="Basic and acidic residues" evidence="10">
    <location>
        <begin position="79"/>
        <end position="92"/>
    </location>
</feature>
<evidence type="ECO:0000313" key="12">
    <source>
        <dbReference type="EMBL" id="ELW70495.1"/>
    </source>
</evidence>
<dbReference type="Proteomes" id="UP000011518">
    <property type="component" value="Unassembled WGS sequence"/>
</dbReference>
<dbReference type="GO" id="GO:0061723">
    <property type="term" value="P:glycophagy"/>
    <property type="evidence" value="ECO:0007669"/>
    <property type="project" value="UniProtKB-ARBA"/>
</dbReference>
<evidence type="ECO:0000256" key="2">
    <source>
        <dbReference type="ARBA" id="ARBA00022600"/>
    </source>
</evidence>
<evidence type="ECO:0000256" key="5">
    <source>
        <dbReference type="ARBA" id="ARBA00060405"/>
    </source>
</evidence>